<accession>A0A917WWS6</accession>
<gene>
    <name evidence="2" type="ORF">GCM10011351_23930</name>
</gene>
<comment type="caution">
    <text evidence="2">The sequence shown here is derived from an EMBL/GenBank/DDBJ whole genome shotgun (WGS) entry which is preliminary data.</text>
</comment>
<dbReference type="OrthoDB" id="2880030at2"/>
<feature type="chain" id="PRO_5038525608" description="DUF3993 domain-containing protein" evidence="1">
    <location>
        <begin position="23"/>
        <end position="207"/>
    </location>
</feature>
<reference evidence="2" key="1">
    <citation type="journal article" date="2014" name="Int. J. Syst. Evol. Microbiol.">
        <title>Complete genome sequence of Corynebacterium casei LMG S-19264T (=DSM 44701T), isolated from a smear-ripened cheese.</title>
        <authorList>
            <consortium name="US DOE Joint Genome Institute (JGI-PGF)"/>
            <person name="Walter F."/>
            <person name="Albersmeier A."/>
            <person name="Kalinowski J."/>
            <person name="Ruckert C."/>
        </authorList>
    </citation>
    <scope>NUCLEOTIDE SEQUENCE</scope>
    <source>
        <strain evidence="2">CGMCC 1.6333</strain>
    </source>
</reference>
<keyword evidence="1" id="KW-0732">Signal</keyword>
<evidence type="ECO:0000313" key="3">
    <source>
        <dbReference type="Proteomes" id="UP000618460"/>
    </source>
</evidence>
<dbReference type="Proteomes" id="UP000618460">
    <property type="component" value="Unassembled WGS sequence"/>
</dbReference>
<name>A0A917WWS6_9BACI</name>
<sequence>MKRKKLKIILSFVAIIPLLLFSYQGQTNGNGTTEQHATNELDGKNISNEEKVNKVNVIQANAENTNKVSLTHSELIDITNEFMDILVQDVDQDYKVKAIDTKAELINKFKKITTAEVAEEYVSFYYREKADGLYIIPTETPPWFVETEPYHKDIIAENKVKITQENKSDLYGDYTIEIELTYDESWKITNIYHHNTNNDTIETNQVV</sequence>
<evidence type="ECO:0000256" key="1">
    <source>
        <dbReference type="SAM" id="SignalP"/>
    </source>
</evidence>
<protein>
    <recommendedName>
        <fullName evidence="4">DUF3993 domain-containing protein</fullName>
    </recommendedName>
</protein>
<keyword evidence="3" id="KW-1185">Reference proteome</keyword>
<dbReference type="RefSeq" id="WP_117157137.1">
    <property type="nucleotide sequence ID" value="NZ_BMLG01000015.1"/>
</dbReference>
<dbReference type="EMBL" id="BMLG01000015">
    <property type="protein sequence ID" value="GGM36964.1"/>
    <property type="molecule type" value="Genomic_DNA"/>
</dbReference>
<evidence type="ECO:0000313" key="2">
    <source>
        <dbReference type="EMBL" id="GGM36964.1"/>
    </source>
</evidence>
<evidence type="ECO:0008006" key="4">
    <source>
        <dbReference type="Google" id="ProtNLM"/>
    </source>
</evidence>
<reference evidence="2" key="2">
    <citation type="submission" date="2020-09" db="EMBL/GenBank/DDBJ databases">
        <authorList>
            <person name="Sun Q."/>
            <person name="Zhou Y."/>
        </authorList>
    </citation>
    <scope>NUCLEOTIDE SEQUENCE</scope>
    <source>
        <strain evidence="2">CGMCC 1.6333</strain>
    </source>
</reference>
<dbReference type="AlphaFoldDB" id="A0A917WWS6"/>
<organism evidence="2 3">
    <name type="scientific">Paraliobacillus quinghaiensis</name>
    <dbReference type="NCBI Taxonomy" id="470815"/>
    <lineage>
        <taxon>Bacteria</taxon>
        <taxon>Bacillati</taxon>
        <taxon>Bacillota</taxon>
        <taxon>Bacilli</taxon>
        <taxon>Bacillales</taxon>
        <taxon>Bacillaceae</taxon>
        <taxon>Paraliobacillus</taxon>
    </lineage>
</organism>
<feature type="signal peptide" evidence="1">
    <location>
        <begin position="1"/>
        <end position="22"/>
    </location>
</feature>
<proteinExistence type="predicted"/>